<dbReference type="PANTHER" id="PTHR42939">
    <property type="entry name" value="ABC TRANSPORTER ATP-BINDING PROTEIN ALBC-RELATED"/>
    <property type="match status" value="1"/>
</dbReference>
<evidence type="ECO:0000256" key="1">
    <source>
        <dbReference type="ARBA" id="ARBA00022448"/>
    </source>
</evidence>
<name>A0ABS0LP68_9LACT</name>
<comment type="caution">
    <text evidence="5">The sequence shown here is derived from an EMBL/GenBank/DDBJ whole genome shotgun (WGS) entry which is preliminary data.</text>
</comment>
<dbReference type="SUPFAM" id="SSF52540">
    <property type="entry name" value="P-loop containing nucleoside triphosphate hydrolases"/>
    <property type="match status" value="1"/>
</dbReference>
<reference evidence="5 6" key="1">
    <citation type="submission" date="2020-07" db="EMBL/GenBank/DDBJ databases">
        <title>Facklamia lactis sp. nov., isolated from raw milk.</title>
        <authorList>
            <person name="Doll E.V."/>
            <person name="Huptas C."/>
            <person name="Staib L."/>
            <person name="Wenning M."/>
            <person name="Scherer S."/>
        </authorList>
    </citation>
    <scope>NUCLEOTIDE SEQUENCE [LARGE SCALE GENOMIC DNA]</scope>
    <source>
        <strain evidence="5 6">DSM 111018</strain>
    </source>
</reference>
<keyword evidence="2" id="KW-0547">Nucleotide-binding</keyword>
<dbReference type="Proteomes" id="UP000721415">
    <property type="component" value="Unassembled WGS sequence"/>
</dbReference>
<dbReference type="InterPro" id="IPR027417">
    <property type="entry name" value="P-loop_NTPase"/>
</dbReference>
<evidence type="ECO:0000313" key="5">
    <source>
        <dbReference type="EMBL" id="MBG9985839.1"/>
    </source>
</evidence>
<evidence type="ECO:0000256" key="2">
    <source>
        <dbReference type="ARBA" id="ARBA00022741"/>
    </source>
</evidence>
<dbReference type="EMBL" id="JACBXQ010000001">
    <property type="protein sequence ID" value="MBG9985839.1"/>
    <property type="molecule type" value="Genomic_DNA"/>
</dbReference>
<protein>
    <submittedName>
        <fullName evidence="5">ABC transporter ATP-binding protein</fullName>
    </submittedName>
</protein>
<feature type="domain" description="ABC transporter" evidence="4">
    <location>
        <begin position="1"/>
        <end position="220"/>
    </location>
</feature>
<keyword evidence="1" id="KW-0813">Transport</keyword>
<accession>A0ABS0LP68</accession>
<dbReference type="Gene3D" id="3.40.50.300">
    <property type="entry name" value="P-loop containing nucleotide triphosphate hydrolases"/>
    <property type="match status" value="1"/>
</dbReference>
<keyword evidence="6" id="KW-1185">Reference proteome</keyword>
<evidence type="ECO:0000313" key="6">
    <source>
        <dbReference type="Proteomes" id="UP000721415"/>
    </source>
</evidence>
<proteinExistence type="predicted"/>
<evidence type="ECO:0000256" key="3">
    <source>
        <dbReference type="ARBA" id="ARBA00022840"/>
    </source>
</evidence>
<dbReference type="PROSITE" id="PS50893">
    <property type="entry name" value="ABC_TRANSPORTER_2"/>
    <property type="match status" value="1"/>
</dbReference>
<dbReference type="RefSeq" id="WP_235991586.1">
    <property type="nucleotide sequence ID" value="NZ_JACBXQ010000001.1"/>
</dbReference>
<dbReference type="PANTHER" id="PTHR42939:SF3">
    <property type="entry name" value="ABC TRANSPORTER ATP-BINDING COMPONENT"/>
    <property type="match status" value="1"/>
</dbReference>
<organism evidence="5 6">
    <name type="scientific">Facklamia lactis</name>
    <dbReference type="NCBI Taxonomy" id="2749967"/>
    <lineage>
        <taxon>Bacteria</taxon>
        <taxon>Bacillati</taxon>
        <taxon>Bacillota</taxon>
        <taxon>Bacilli</taxon>
        <taxon>Lactobacillales</taxon>
        <taxon>Aerococcaceae</taxon>
        <taxon>Facklamia</taxon>
    </lineage>
</organism>
<gene>
    <name evidence="5" type="ORF">HZY91_02900</name>
</gene>
<keyword evidence="3 5" id="KW-0067">ATP-binding</keyword>
<dbReference type="Pfam" id="PF00005">
    <property type="entry name" value="ABC_tran"/>
    <property type="match status" value="1"/>
</dbReference>
<sequence length="273" mass="31406">MEVAHLNKSYETFKLDEVSFEIPQGYVTGFIGRNGMGKTTTIKAMLGLIKYEGTISIDGKSAYDLQDIGIIMDDSFLAKDWTMEHVNEAMKIGYNHWDEALFFSYLDRFKINRHLKVKALSRGMKIKVMLAIALAHEANLLIFDEPTSGLDPSMREEFKEIILDYMEDDQNTVLFSSHITQDLEDIADYILFIDNGKTVLSLPKEEFMDYFMILKTDKAQIETIDSSLILGRKENKYSEELLVKKADFNTIPEGFIEDQVTLDQIMILYGREQ</sequence>
<dbReference type="InterPro" id="IPR003439">
    <property type="entry name" value="ABC_transporter-like_ATP-bd"/>
</dbReference>
<evidence type="ECO:0000259" key="4">
    <source>
        <dbReference type="PROSITE" id="PS50893"/>
    </source>
</evidence>
<dbReference type="InterPro" id="IPR003593">
    <property type="entry name" value="AAA+_ATPase"/>
</dbReference>
<dbReference type="SMART" id="SM00382">
    <property type="entry name" value="AAA"/>
    <property type="match status" value="1"/>
</dbReference>
<dbReference type="CDD" id="cd03230">
    <property type="entry name" value="ABC_DR_subfamily_A"/>
    <property type="match status" value="1"/>
</dbReference>
<dbReference type="InterPro" id="IPR051782">
    <property type="entry name" value="ABC_Transporter_VariousFunc"/>
</dbReference>
<dbReference type="GO" id="GO:0005524">
    <property type="term" value="F:ATP binding"/>
    <property type="evidence" value="ECO:0007669"/>
    <property type="project" value="UniProtKB-KW"/>
</dbReference>